<gene>
    <name evidence="1" type="ORF">GHY86_24760</name>
</gene>
<protein>
    <recommendedName>
        <fullName evidence="3">DUF3987 domain-containing protein</fullName>
    </recommendedName>
</protein>
<organism evidence="1 2">
    <name type="scientific">Vibrio alginolyticus</name>
    <dbReference type="NCBI Taxonomy" id="663"/>
    <lineage>
        <taxon>Bacteria</taxon>
        <taxon>Pseudomonadati</taxon>
        <taxon>Pseudomonadota</taxon>
        <taxon>Gammaproteobacteria</taxon>
        <taxon>Vibrionales</taxon>
        <taxon>Vibrionaceae</taxon>
        <taxon>Vibrio</taxon>
    </lineage>
</organism>
<comment type="caution">
    <text evidence="1">The sequence shown here is derived from an EMBL/GenBank/DDBJ whole genome shotgun (WGS) entry which is preliminary data.</text>
</comment>
<dbReference type="EMBL" id="AAXMUW010000124">
    <property type="protein sequence ID" value="EGQ9138309.1"/>
    <property type="molecule type" value="Genomic_DNA"/>
</dbReference>
<dbReference type="Pfam" id="PF13148">
    <property type="entry name" value="DUF3987"/>
    <property type="match status" value="1"/>
</dbReference>
<accession>A0AA36UXL6</accession>
<dbReference type="Proteomes" id="UP000714625">
    <property type="component" value="Unassembled WGS sequence"/>
</dbReference>
<proteinExistence type="predicted"/>
<sequence>MFFSKVKKVFVNEIEINNVPLNNEQVIWSEIRPVDDYDFSVEEMKKSMLPIAFSNYAFEEALAINDAKPDYLAVSLVVSAASLIGGSALITPKANDKTWKLKPTLWAMIIGDPSTYKTPMLSKGLEPLRNAQKKYIDINNLKNINKQIIHNEIIEKKKEELKSLAKAAFESGDDKRGESITEELSALRTLHIAEREIIVTDATPEALIVKLKSNPLGVLLVRDEISGIFASMNKQGREQERSLLLEGFNASGSYTQERIGREKITIDCVHTNLLGGLQPKKLRPILKGRKSGHEDDGFFERFQLSVFPNQKKPTYTDIAISPENSERLNSIFMLLAQLGDREPQNFDFDEEAQKMWDSWSIDFHESLGDLSCDEQAMASKYPAMVAKLSLVFHLCIEAEKCVGNDYRPILNINPICLQMALEWLSYLKSHYKKIISISDDSNSDVSVEALIEKLPKLGGAFTKQQLGQKDWKYLTSAKDRNRALENLEEQGYIQQVTIPKKQYLVHPDFC</sequence>
<evidence type="ECO:0000313" key="1">
    <source>
        <dbReference type="EMBL" id="EGQ9138309.1"/>
    </source>
</evidence>
<dbReference type="RefSeq" id="WP_213869528.1">
    <property type="nucleotide sequence ID" value="NZ_JAGDKK010000009.1"/>
</dbReference>
<evidence type="ECO:0000313" key="2">
    <source>
        <dbReference type="Proteomes" id="UP000714625"/>
    </source>
</evidence>
<name>A0AA36UXL6_VIBAL</name>
<reference evidence="1" key="1">
    <citation type="submission" date="2019-11" db="EMBL/GenBank/DDBJ databases">
        <authorList>
            <consortium name="PulseNet: The National Subtyping Network for Foodborne Disease Surveillance"/>
            <person name="Tarr C.L."/>
            <person name="Trees E."/>
            <person name="Katz L.S."/>
            <person name="Carleton-Romer H.A."/>
            <person name="Stroika S."/>
            <person name="Kucerova Z."/>
            <person name="Roache K.F."/>
            <person name="Sabol A.L."/>
            <person name="Besser J."/>
            <person name="Gerner-Smidt P."/>
        </authorList>
    </citation>
    <scope>NUCLEOTIDE SEQUENCE</scope>
    <source>
        <strain evidence="1">PNUSAV001129</strain>
    </source>
</reference>
<dbReference type="AlphaFoldDB" id="A0AA36UXL6"/>
<dbReference type="InterPro" id="IPR025048">
    <property type="entry name" value="DUF3987"/>
</dbReference>
<evidence type="ECO:0008006" key="3">
    <source>
        <dbReference type="Google" id="ProtNLM"/>
    </source>
</evidence>